<sequence length="24" mass="2856">MFPFILHIAHINSSRSSQMYICLF</sequence>
<dbReference type="EMBL" id="GBRH01261513">
    <property type="protein sequence ID" value="JAD36382.1"/>
    <property type="molecule type" value="Transcribed_RNA"/>
</dbReference>
<proteinExistence type="predicted"/>
<dbReference type="AlphaFoldDB" id="A0A0A8ZNF8"/>
<protein>
    <submittedName>
        <fullName evidence="1">Uncharacterized protein</fullName>
    </submittedName>
</protein>
<reference evidence="1" key="1">
    <citation type="submission" date="2014-09" db="EMBL/GenBank/DDBJ databases">
        <authorList>
            <person name="Magalhaes I.L.F."/>
            <person name="Oliveira U."/>
            <person name="Santos F.R."/>
            <person name="Vidigal T.H.D.A."/>
            <person name="Brescovit A.D."/>
            <person name="Santos A.J."/>
        </authorList>
    </citation>
    <scope>NUCLEOTIDE SEQUENCE</scope>
    <source>
        <tissue evidence="1">Shoot tissue taken approximately 20 cm above the soil surface</tissue>
    </source>
</reference>
<evidence type="ECO:0000313" key="1">
    <source>
        <dbReference type="EMBL" id="JAD36382.1"/>
    </source>
</evidence>
<accession>A0A0A8ZNF8</accession>
<organism evidence="1">
    <name type="scientific">Arundo donax</name>
    <name type="common">Giant reed</name>
    <name type="synonym">Donax arundinaceus</name>
    <dbReference type="NCBI Taxonomy" id="35708"/>
    <lineage>
        <taxon>Eukaryota</taxon>
        <taxon>Viridiplantae</taxon>
        <taxon>Streptophyta</taxon>
        <taxon>Embryophyta</taxon>
        <taxon>Tracheophyta</taxon>
        <taxon>Spermatophyta</taxon>
        <taxon>Magnoliopsida</taxon>
        <taxon>Liliopsida</taxon>
        <taxon>Poales</taxon>
        <taxon>Poaceae</taxon>
        <taxon>PACMAD clade</taxon>
        <taxon>Arundinoideae</taxon>
        <taxon>Arundineae</taxon>
        <taxon>Arundo</taxon>
    </lineage>
</organism>
<reference evidence="1" key="2">
    <citation type="journal article" date="2015" name="Data Brief">
        <title>Shoot transcriptome of the giant reed, Arundo donax.</title>
        <authorList>
            <person name="Barrero R.A."/>
            <person name="Guerrero F.D."/>
            <person name="Moolhuijzen P."/>
            <person name="Goolsby J.A."/>
            <person name="Tidwell J."/>
            <person name="Bellgard S.E."/>
            <person name="Bellgard M.I."/>
        </authorList>
    </citation>
    <scope>NUCLEOTIDE SEQUENCE</scope>
    <source>
        <tissue evidence="1">Shoot tissue taken approximately 20 cm above the soil surface</tissue>
    </source>
</reference>
<name>A0A0A8ZNF8_ARUDO</name>